<dbReference type="RefSeq" id="XP_024080381.1">
    <property type="nucleotide sequence ID" value="XM_024224613.1"/>
</dbReference>
<evidence type="ECO:0000256" key="1">
    <source>
        <dbReference type="ARBA" id="ARBA00022737"/>
    </source>
</evidence>
<dbReference type="Gene3D" id="1.25.40.10">
    <property type="entry name" value="Tetratricopeptide repeat domain"/>
    <property type="match status" value="1"/>
</dbReference>
<accession>A0A8I6SAW8</accession>
<dbReference type="InterPro" id="IPR011990">
    <property type="entry name" value="TPR-like_helical_dom_sf"/>
</dbReference>
<keyword evidence="2" id="KW-0802">TPR repeat</keyword>
<proteinExistence type="inferred from homology"/>
<dbReference type="PANTHER" id="PTHR16193">
    <property type="entry name" value="TETRATRICOPEPTIDE REPEAT PROTEIN 27"/>
    <property type="match status" value="1"/>
</dbReference>
<dbReference type="SUPFAM" id="SSF48452">
    <property type="entry name" value="TPR-like"/>
    <property type="match status" value="1"/>
</dbReference>
<dbReference type="InterPro" id="IPR044244">
    <property type="entry name" value="TTC27/Emw1"/>
</dbReference>
<name>A0A8I6SAW8_CIMLE</name>
<evidence type="ECO:0000313" key="5">
    <source>
        <dbReference type="Proteomes" id="UP000494040"/>
    </source>
</evidence>
<dbReference type="OrthoDB" id="10375634at2759"/>
<comment type="similarity">
    <text evidence="3">Belongs to the TTC27 family.</text>
</comment>
<protein>
    <submittedName>
        <fullName evidence="4">Uncharacterized protein</fullName>
    </submittedName>
</protein>
<dbReference type="EnsemblMetazoa" id="XM_024224613.1">
    <property type="protein sequence ID" value="XP_024080381.1"/>
    <property type="gene ID" value="LOC112126154"/>
</dbReference>
<reference evidence="4" key="1">
    <citation type="submission" date="2022-01" db="UniProtKB">
        <authorList>
            <consortium name="EnsemblMetazoa"/>
        </authorList>
    </citation>
    <scope>IDENTIFICATION</scope>
</reference>
<organism evidence="4 5">
    <name type="scientific">Cimex lectularius</name>
    <name type="common">Bed bug</name>
    <name type="synonym">Acanthia lectularia</name>
    <dbReference type="NCBI Taxonomy" id="79782"/>
    <lineage>
        <taxon>Eukaryota</taxon>
        <taxon>Metazoa</taxon>
        <taxon>Ecdysozoa</taxon>
        <taxon>Arthropoda</taxon>
        <taxon>Hexapoda</taxon>
        <taxon>Insecta</taxon>
        <taxon>Pterygota</taxon>
        <taxon>Neoptera</taxon>
        <taxon>Paraneoptera</taxon>
        <taxon>Hemiptera</taxon>
        <taxon>Heteroptera</taxon>
        <taxon>Panheteroptera</taxon>
        <taxon>Cimicomorpha</taxon>
        <taxon>Cimicidae</taxon>
        <taxon>Cimex</taxon>
    </lineage>
</organism>
<dbReference type="InterPro" id="IPR019734">
    <property type="entry name" value="TPR_rpt"/>
</dbReference>
<dbReference type="KEGG" id="clec:112126154"/>
<dbReference type="Proteomes" id="UP000494040">
    <property type="component" value="Unassembled WGS sequence"/>
</dbReference>
<dbReference type="PANTHER" id="PTHR16193:SF0">
    <property type="entry name" value="TETRATRICOPEPTIDE REPEAT PROTEIN 27"/>
    <property type="match status" value="1"/>
</dbReference>
<evidence type="ECO:0000256" key="3">
    <source>
        <dbReference type="ARBA" id="ARBA00024020"/>
    </source>
</evidence>
<evidence type="ECO:0000256" key="2">
    <source>
        <dbReference type="ARBA" id="ARBA00022803"/>
    </source>
</evidence>
<dbReference type="AlphaFoldDB" id="A0A8I6SAW8"/>
<keyword evidence="1" id="KW-0677">Repeat</keyword>
<evidence type="ECO:0000313" key="4">
    <source>
        <dbReference type="EnsemblMetazoa" id="XP_024080381.1"/>
    </source>
</evidence>
<sequence>MPIYEKRSACWTRMAQAYVIMGEKNEACQLLVHASEIEPLLWEIWRDLALLSVDCKNYDKTIQSYLRILEIGENYLNVDLLDKIAYGISGENAVSPSSEMRSKLMELFTKLIQRFPNYPPLWCAYGLTIASVENPSKKIREDAITALQNSLKILIDDKYWYLKVNKIGHIIDSAYHIIRAFIAVSDKFYGTPESTKLLENARAVTNNLTSKLEEAQLDIISGLVISRFSHTYNSLKTLLVTIDKKLFYKDFYKVDSTSV</sequence>
<dbReference type="SMART" id="SM00028">
    <property type="entry name" value="TPR"/>
    <property type="match status" value="2"/>
</dbReference>
<keyword evidence="5" id="KW-1185">Reference proteome</keyword>
<dbReference type="GeneID" id="112126154"/>